<dbReference type="Gramene" id="TraesNOR2B03G00882330.1">
    <property type="protein sequence ID" value="TraesNOR2B03G00882330.1"/>
    <property type="gene ID" value="TraesNOR2B03G00882330"/>
</dbReference>
<dbReference type="Gramene" id="TraesJUL2B03G00875560.2">
    <property type="protein sequence ID" value="TraesJUL2B03G00875560.2"/>
    <property type="gene ID" value="TraesJUL2B03G00875560"/>
</dbReference>
<dbReference type="Gramene" id="TraesWEE_scaffold_037948_01G000400.1">
    <property type="protein sequence ID" value="TraesWEE_scaffold_037948_01G000400.1"/>
    <property type="gene ID" value="TraesWEE_scaffold_037948_01G000400"/>
</dbReference>
<dbReference type="RefSeq" id="XP_044319426.1">
    <property type="nucleotide sequence ID" value="XM_044463491.1"/>
</dbReference>
<dbReference type="Gramene" id="TraesCS2B02G140400.1">
    <property type="protein sequence ID" value="TraesCS2B02G140400.1"/>
    <property type="gene ID" value="TraesCS2B02G140400"/>
</dbReference>
<dbReference type="EnsemblPlants" id="TraesCS2B02G140400.1">
    <property type="protein sequence ID" value="TraesCS2B02G140400.1"/>
    <property type="gene ID" value="TraesCS2B02G140400"/>
</dbReference>
<evidence type="ECO:0000313" key="2">
    <source>
        <dbReference type="EnsemblPlants" id="TraesCS2B02G140400.1"/>
    </source>
</evidence>
<dbReference type="Gramene" id="TraesSYM2B03G00881980.2">
    <property type="protein sequence ID" value="TraesSYM2B03G00881980.2"/>
    <property type="gene ID" value="TraesSYM2B03G00881980"/>
</dbReference>
<dbReference type="Gramene" id="TraesLDM2B03G00872440.1">
    <property type="protein sequence ID" value="TraesLDM2B03G00872440.1"/>
    <property type="gene ID" value="TraesLDM2B03G00872440"/>
</dbReference>
<dbReference type="Gramene" id="TraesJAG2B03G00870370.2">
    <property type="protein sequence ID" value="TraesJAG2B03G00870370.2"/>
    <property type="gene ID" value="TraesJAG2B03G00870370"/>
</dbReference>
<feature type="transmembrane region" description="Helical" evidence="1">
    <location>
        <begin position="50"/>
        <end position="71"/>
    </location>
</feature>
<dbReference type="Gramene" id="TraesRN2B0100346400.1">
    <property type="protein sequence ID" value="TraesRN2B0100346400.1"/>
    <property type="gene ID" value="TraesRN2B0100346400"/>
</dbReference>
<evidence type="ECO:0000256" key="1">
    <source>
        <dbReference type="SAM" id="Phobius"/>
    </source>
</evidence>
<dbReference type="Gramene" id="TraesJUL2B03G00875560.1">
    <property type="protein sequence ID" value="TraesJUL2B03G00875560.1"/>
    <property type="gene ID" value="TraesJUL2B03G00875560"/>
</dbReference>
<dbReference type="Gramene" id="TraesROB_scaffold_041043_01G000100.1">
    <property type="protein sequence ID" value="TraesROB_scaffold_041043_01G000100.1"/>
    <property type="gene ID" value="TraesROB_scaffold_041043_01G000100"/>
</dbReference>
<dbReference type="Gramene" id="TraesARI2B03G00881520.2">
    <property type="protein sequence ID" value="TraesARI2B03G00881520.2"/>
    <property type="gene ID" value="TraesARI2B03G00881520"/>
</dbReference>
<keyword evidence="1" id="KW-0812">Transmembrane</keyword>
<reference evidence="2" key="1">
    <citation type="submission" date="2018-08" db="EMBL/GenBank/DDBJ databases">
        <authorList>
            <person name="Rossello M."/>
        </authorList>
    </citation>
    <scope>NUCLEOTIDE SEQUENCE [LARGE SCALE GENOMIC DNA]</scope>
    <source>
        <strain evidence="2">cv. Chinese Spring</strain>
    </source>
</reference>
<organism evidence="2">
    <name type="scientific">Triticum aestivum</name>
    <name type="common">Wheat</name>
    <dbReference type="NCBI Taxonomy" id="4565"/>
    <lineage>
        <taxon>Eukaryota</taxon>
        <taxon>Viridiplantae</taxon>
        <taxon>Streptophyta</taxon>
        <taxon>Embryophyta</taxon>
        <taxon>Tracheophyta</taxon>
        <taxon>Spermatophyta</taxon>
        <taxon>Magnoliopsida</taxon>
        <taxon>Liliopsida</taxon>
        <taxon>Poales</taxon>
        <taxon>Poaceae</taxon>
        <taxon>BOP clade</taxon>
        <taxon>Pooideae</taxon>
        <taxon>Triticodae</taxon>
        <taxon>Triticeae</taxon>
        <taxon>Triticinae</taxon>
        <taxon>Triticum</taxon>
    </lineage>
</organism>
<proteinExistence type="predicted"/>
<dbReference type="Gramene" id="TraesLDM2B03G00872440.2">
    <property type="protein sequence ID" value="TraesLDM2B03G00872440.2"/>
    <property type="gene ID" value="TraesLDM2B03G00872440"/>
</dbReference>
<feature type="transmembrane region" description="Helical" evidence="1">
    <location>
        <begin position="194"/>
        <end position="216"/>
    </location>
</feature>
<feature type="transmembrane region" description="Helical" evidence="1">
    <location>
        <begin position="91"/>
        <end position="123"/>
    </location>
</feature>
<dbReference type="OMA" id="ASTWVGC"/>
<dbReference type="GeneID" id="123040722"/>
<gene>
    <name evidence="2" type="primary">LOC123040722</name>
</gene>
<reference evidence="2" key="2">
    <citation type="submission" date="2018-10" db="UniProtKB">
        <authorList>
            <consortium name="EnsemblPlants"/>
        </authorList>
    </citation>
    <scope>IDENTIFICATION</scope>
</reference>
<accession>A0A3B6C112</accession>
<sequence>MAVDDNVLPSPSPPPPPPPRIVVVALALTRSALVPMLAARRVLRVAARAFPYLAFALAWAISAASAAKIVARRAWGEGSAPFLFLQAFTSGAYKVCAYSFLVLLALAVLLLCGLCVAYVIAVLSGRGPEFQKRALGAITWESNSFRLPRMAVLGFITVVPFFALVVAGLLLAMMSHVEGSVSQGEMVGFVIVDVGFFGMHATSCVLIIPALALGAWRFDQADRKAQSQSC</sequence>
<dbReference type="Proteomes" id="UP000019116">
    <property type="component" value="Chromosome 2B"/>
</dbReference>
<keyword evidence="3" id="KW-1185">Reference proteome</keyword>
<name>A0A3B6C112_WHEAT</name>
<evidence type="ECO:0000313" key="3">
    <source>
        <dbReference type="Proteomes" id="UP000019116"/>
    </source>
</evidence>
<dbReference type="AlphaFoldDB" id="A0A3B6C112"/>
<dbReference type="Gramene" id="TraesJAG2B03G00870370.3">
    <property type="protein sequence ID" value="TraesJAG2B03G00870370.3"/>
    <property type="gene ID" value="TraesJAG2B03G00870370"/>
</dbReference>
<dbReference type="Gramene" id="TraesCS2B03G0339500.1">
    <property type="protein sequence ID" value="TraesCS2B03G0339500.1.CDS"/>
    <property type="gene ID" value="TraesCS2B03G0339500"/>
</dbReference>
<feature type="transmembrane region" description="Helical" evidence="1">
    <location>
        <begin position="152"/>
        <end position="174"/>
    </location>
</feature>
<dbReference type="Gramene" id="TraesJAG2B03G00870370.1">
    <property type="protein sequence ID" value="TraesJAG2B03G00870370.1"/>
    <property type="gene ID" value="TraesJAG2B03G00870370"/>
</dbReference>
<protein>
    <submittedName>
        <fullName evidence="2">Uncharacterized protein</fullName>
    </submittedName>
</protein>
<dbReference type="Gramene" id="TraesPARA_EIv1.0_0586730.2">
    <property type="protein sequence ID" value="TraesPARA_EIv1.0_0586730.2.CDS"/>
    <property type="gene ID" value="TraesPARA_EIv1.0_0586730"/>
</dbReference>
<dbReference type="Gramene" id="TraesPARA_EIv1.0_0586730.1">
    <property type="protein sequence ID" value="TraesPARA_EIv1.0_0586730.1.CDS"/>
    <property type="gene ID" value="TraesPARA_EIv1.0_0586730"/>
</dbReference>
<dbReference type="Gramene" id="TraesCAD_scaffold_024022_01G000100.1">
    <property type="protein sequence ID" value="TraesCAD_scaffold_024022_01G000100.1"/>
    <property type="gene ID" value="TraesCAD_scaffold_024022_01G000100"/>
</dbReference>
<dbReference type="Gramene" id="TraesARI2B03G00881520.1">
    <property type="protein sequence ID" value="TraesARI2B03G00881520.1"/>
    <property type="gene ID" value="TraesARI2B03G00881520"/>
</dbReference>
<feature type="transmembrane region" description="Helical" evidence="1">
    <location>
        <begin position="20"/>
        <end position="38"/>
    </location>
</feature>
<keyword evidence="1" id="KW-1133">Transmembrane helix</keyword>
<dbReference type="Gramene" id="TraesSTA2B03G00871320.2">
    <property type="protein sequence ID" value="TraesSTA2B03G00871320.2"/>
    <property type="gene ID" value="TraesSTA2B03G00871320"/>
</dbReference>
<dbReference type="Gramene" id="TraesSYM2B03G00881980.1">
    <property type="protein sequence ID" value="TraesSYM2B03G00881980.1"/>
    <property type="gene ID" value="TraesSYM2B03G00881980"/>
</dbReference>
<keyword evidence="1" id="KW-0472">Membrane</keyword>
<dbReference type="Gramene" id="TraesMAC2B03G00869730.2">
    <property type="protein sequence ID" value="TraesMAC2B03G00869730.2"/>
    <property type="gene ID" value="TraesMAC2B03G00869730"/>
</dbReference>
<dbReference type="Gramene" id="TraesMAC2B03G00869730.1">
    <property type="protein sequence ID" value="TraesMAC2B03G00869730.1"/>
    <property type="gene ID" value="TraesMAC2B03G00869730"/>
</dbReference>
<dbReference type="Gramene" id="TraesSTA2B03G00871320.1">
    <property type="protein sequence ID" value="TraesSTA2B03G00871320.1"/>
    <property type="gene ID" value="TraesSTA2B03G00871320"/>
</dbReference>
<dbReference type="OrthoDB" id="600316at2759"/>